<name>A0A803SVC1_ANOCA</name>
<organism evidence="3 4">
    <name type="scientific">Anolis carolinensis</name>
    <name type="common">Green anole</name>
    <name type="synonym">American chameleon</name>
    <dbReference type="NCBI Taxonomy" id="28377"/>
    <lineage>
        <taxon>Eukaryota</taxon>
        <taxon>Metazoa</taxon>
        <taxon>Chordata</taxon>
        <taxon>Craniata</taxon>
        <taxon>Vertebrata</taxon>
        <taxon>Euteleostomi</taxon>
        <taxon>Lepidosauria</taxon>
        <taxon>Squamata</taxon>
        <taxon>Bifurcata</taxon>
        <taxon>Unidentata</taxon>
        <taxon>Episquamata</taxon>
        <taxon>Toxicofera</taxon>
        <taxon>Iguania</taxon>
        <taxon>Dactyloidae</taxon>
        <taxon>Anolis</taxon>
    </lineage>
</organism>
<dbReference type="Bgee" id="ENSACAG00000006211">
    <property type="expression patterns" value="Expressed in brain and 3 other cell types or tissues"/>
</dbReference>
<dbReference type="AlphaFoldDB" id="A0A803SVC1"/>
<proteinExistence type="inferred from homology"/>
<dbReference type="PANTHER" id="PTHR22574">
    <property type="match status" value="1"/>
</dbReference>
<dbReference type="Pfam" id="PF12480">
    <property type="entry name" value="GARIL_Rab2_bd"/>
    <property type="match status" value="1"/>
</dbReference>
<reference evidence="3" key="2">
    <citation type="submission" date="2025-08" db="UniProtKB">
        <authorList>
            <consortium name="Ensembl"/>
        </authorList>
    </citation>
    <scope>IDENTIFICATION</scope>
</reference>
<reference evidence="3" key="3">
    <citation type="submission" date="2025-09" db="UniProtKB">
        <authorList>
            <consortium name="Ensembl"/>
        </authorList>
    </citation>
    <scope>IDENTIFICATION</scope>
</reference>
<reference evidence="3" key="1">
    <citation type="submission" date="2009-12" db="EMBL/GenBank/DDBJ databases">
        <title>The Genome Sequence of Anolis carolinensis (Green Anole Lizard).</title>
        <authorList>
            <consortium name="The Genome Sequencing Platform"/>
            <person name="Di Palma F."/>
            <person name="Alfoldi J."/>
            <person name="Heiman D."/>
            <person name="Young S."/>
            <person name="Grabherr M."/>
            <person name="Johnson J."/>
            <person name="Lander E.S."/>
            <person name="Lindblad-Toh K."/>
        </authorList>
    </citation>
    <scope>NUCLEOTIDE SEQUENCE [LARGE SCALE GENOMIC DNA]</scope>
    <source>
        <strain evidence="3">JBL SC #1</strain>
    </source>
</reference>
<gene>
    <name evidence="3" type="primary">garin2</name>
</gene>
<evidence type="ECO:0000256" key="1">
    <source>
        <dbReference type="ARBA" id="ARBA00038379"/>
    </source>
</evidence>
<dbReference type="InterPro" id="IPR022168">
    <property type="entry name" value="GARIL-like_Rab2B-bd"/>
</dbReference>
<feature type="domain" description="Golgi associated RAB2 interactor protein-like Rab2B-binding" evidence="2">
    <location>
        <begin position="76"/>
        <end position="123"/>
    </location>
</feature>
<dbReference type="GeneTree" id="ENSGT00940000161537"/>
<evidence type="ECO:0000259" key="2">
    <source>
        <dbReference type="Pfam" id="PF12480"/>
    </source>
</evidence>
<keyword evidence="4" id="KW-1185">Reference proteome</keyword>
<protein>
    <recommendedName>
        <fullName evidence="2">Golgi associated RAB2 interactor protein-like Rab2B-binding domain-containing protein</fullName>
    </recommendedName>
</protein>
<sequence length="207" mass="23480">MSLQFLNQVKHQVENYSVNKRGESIYLHNRPNYVTMGICASSPELHLPNVMLLAHSTPPSSQENISTRPARSKHVELSFRYLSLKLVDLSVHSVEERRLKLRLVNGCAYYLALCAPPEKQTLICCSLGRGNRLVFMCSYLSLSSSHDIPDFFKFFSTYLCKDTKKIGMKKSIETELELKVLHVQNAQYIICGPQATLSPRTLKNACI</sequence>
<evidence type="ECO:0000313" key="4">
    <source>
        <dbReference type="Proteomes" id="UP000001646"/>
    </source>
</evidence>
<accession>A0A803SVC1</accession>
<dbReference type="Proteomes" id="UP000001646">
    <property type="component" value="Unplaced"/>
</dbReference>
<comment type="similarity">
    <text evidence="1">Belongs to the GARIN family.</text>
</comment>
<dbReference type="PANTHER" id="PTHR22574:SF6">
    <property type="entry name" value="GOLGI-ASSOCIATED RAB2 INTERACTOR PROTEIN 2"/>
    <property type="match status" value="1"/>
</dbReference>
<dbReference type="Ensembl" id="ENSACAT00000045798.1">
    <property type="protein sequence ID" value="ENSACAP00000026911.1"/>
    <property type="gene ID" value="ENSACAG00000006211.4"/>
</dbReference>
<evidence type="ECO:0000313" key="3">
    <source>
        <dbReference type="Ensembl" id="ENSACAP00000026911.1"/>
    </source>
</evidence>